<dbReference type="Pfam" id="PF20430">
    <property type="entry name" value="Eplus_motif"/>
    <property type="match status" value="1"/>
</dbReference>
<dbReference type="GO" id="GO:0009451">
    <property type="term" value="P:RNA modification"/>
    <property type="evidence" value="ECO:0007669"/>
    <property type="project" value="InterPro"/>
</dbReference>
<sequence length="691" mass="77841">MSVVANPASASLRGKGSEIKALLLQRGLASLGQLKQVHASLLRHGLDRDPSLLNPILRRAFDFPDASGYPLLLFRRAWRPGVYLWNTMIHGLVSNDRFREAADFYRSMRRDGLLPDYFTIPFALKACARLSDFRLGRRMHALVVKMGVGCDIYVQTGLLCFYTKCGYVEDAYKVFDDIPDKNVVSWTAMITGYIEFEKFGEAVAMFGRMLEMGLRPDCLTLVKVVSACSRIGNVRSGEWIHRYVTNSGMEKNVFVATSLLDMYAKCGNMEKARYVFDTMPEKDVVPWSIMVQGYASHGLPREALNIFSQMQRENLMPDCYVMVGLLNACAQLGALELGCWASNLIDRNEFLDNPILGTALIDMYAKCGSVARAWGLFREMRERDRVVWNAAITGLALNGHVKPAFALFGQVEKLGVRPDGNTFMGLLCACTHAGLVNEGRQYFKSMVSVFSLPPTIEHYGCMVDLLCRAGNLEEAHNLIKDMPMEPNTIVWGALLGGCRLHRDTKMAEHVLKKLIELEPWNSGNYVLLSNIYSASHRWDDAADIRLTMDNQGIRKVPGYSWIEVDGIVHEFLVGDESHPMSTEIYTKLEELTKELKAAGYIPTTEFVLFDIEEEEKEHSLGWHSEKLAVAFGLISTGPNAVIRVVKNLRVCGDCHQALKLISKITRREIIVRDNNRFHCFIDGSCSCRDYW</sequence>
<dbReference type="FunFam" id="1.25.40.10:FF:002148">
    <property type="entry name" value="Pentatricopeptide repeat-containing protein At2g29760, chloroplastic"/>
    <property type="match status" value="1"/>
</dbReference>
<dbReference type="Pfam" id="PF12854">
    <property type="entry name" value="PPR_1"/>
    <property type="match status" value="1"/>
</dbReference>
<dbReference type="GO" id="GO:0008270">
    <property type="term" value="F:zinc ion binding"/>
    <property type="evidence" value="ECO:0007669"/>
    <property type="project" value="InterPro"/>
</dbReference>
<feature type="domain" description="DYW" evidence="4">
    <location>
        <begin position="599"/>
        <end position="691"/>
    </location>
</feature>
<feature type="repeat" description="PPR" evidence="3">
    <location>
        <begin position="81"/>
        <end position="115"/>
    </location>
</feature>
<dbReference type="OrthoDB" id="185373at2759"/>
<dbReference type="InterPro" id="IPR046848">
    <property type="entry name" value="E_motif"/>
</dbReference>
<dbReference type="InterPro" id="IPR046960">
    <property type="entry name" value="PPR_At4g14850-like_plant"/>
</dbReference>
<dbReference type="Pfam" id="PF20431">
    <property type="entry name" value="E_motif"/>
    <property type="match status" value="1"/>
</dbReference>
<feature type="repeat" description="PPR" evidence="3">
    <location>
        <begin position="182"/>
        <end position="216"/>
    </location>
</feature>
<keyword evidence="5" id="KW-1185">Reference proteome</keyword>
<protein>
    <submittedName>
        <fullName evidence="6">Pentatricopeptide repeat-containing protein At3g08820</fullName>
    </submittedName>
</protein>
<dbReference type="SUPFAM" id="SSF48452">
    <property type="entry name" value="TPR-like"/>
    <property type="match status" value="1"/>
</dbReference>
<dbReference type="Proteomes" id="UP000827889">
    <property type="component" value="Chromosome 7"/>
</dbReference>
<feature type="repeat" description="PPR" evidence="3">
    <location>
        <begin position="252"/>
        <end position="282"/>
    </location>
</feature>
<dbReference type="FunFam" id="1.25.40.10:FF:000450">
    <property type="entry name" value="Putative pentatricopeptide repeat-containing protein"/>
    <property type="match status" value="1"/>
</dbReference>
<proteinExistence type="inferred from homology"/>
<dbReference type="GO" id="GO:0003723">
    <property type="term" value="F:RNA binding"/>
    <property type="evidence" value="ECO:0007669"/>
    <property type="project" value="InterPro"/>
</dbReference>
<feature type="repeat" description="PPR" evidence="3">
    <location>
        <begin position="283"/>
        <end position="317"/>
    </location>
</feature>
<feature type="repeat" description="PPR" evidence="3">
    <location>
        <begin position="353"/>
        <end position="383"/>
    </location>
</feature>
<dbReference type="AlphaFoldDB" id="A0A8B8PV56"/>
<dbReference type="Pfam" id="PF13041">
    <property type="entry name" value="PPR_2"/>
    <property type="match status" value="3"/>
</dbReference>
<evidence type="ECO:0000256" key="2">
    <source>
        <dbReference type="ARBA" id="ARBA00022737"/>
    </source>
</evidence>
<dbReference type="PROSITE" id="PS51375">
    <property type="entry name" value="PPR"/>
    <property type="match status" value="6"/>
</dbReference>
<dbReference type="InterPro" id="IPR002885">
    <property type="entry name" value="PPR_rpt"/>
</dbReference>
<name>A0A8B8PV56_9MYRT</name>
<evidence type="ECO:0000313" key="5">
    <source>
        <dbReference type="Proteomes" id="UP000827889"/>
    </source>
</evidence>
<accession>A0A8B8PV56</accession>
<dbReference type="Pfam" id="PF14432">
    <property type="entry name" value="DYW_deaminase"/>
    <property type="match status" value="1"/>
</dbReference>
<feature type="repeat" description="PPR" evidence="3">
    <location>
        <begin position="384"/>
        <end position="418"/>
    </location>
</feature>
<evidence type="ECO:0000256" key="3">
    <source>
        <dbReference type="PROSITE-ProRule" id="PRU00708"/>
    </source>
</evidence>
<keyword evidence="2" id="KW-0677">Repeat</keyword>
<comment type="similarity">
    <text evidence="1">Belongs to the PPR family. PCMP-H subfamily.</text>
</comment>
<dbReference type="RefSeq" id="XP_030538659.1">
    <property type="nucleotide sequence ID" value="XM_030682799.1"/>
</dbReference>
<evidence type="ECO:0000256" key="1">
    <source>
        <dbReference type="ARBA" id="ARBA00006643"/>
    </source>
</evidence>
<evidence type="ECO:0000259" key="4">
    <source>
        <dbReference type="Pfam" id="PF14432"/>
    </source>
</evidence>
<dbReference type="NCBIfam" id="TIGR00756">
    <property type="entry name" value="PPR"/>
    <property type="match status" value="6"/>
</dbReference>
<dbReference type="Pfam" id="PF01535">
    <property type="entry name" value="PPR"/>
    <property type="match status" value="2"/>
</dbReference>
<dbReference type="Gene3D" id="1.25.40.10">
    <property type="entry name" value="Tetratricopeptide repeat domain"/>
    <property type="match status" value="3"/>
</dbReference>
<dbReference type="KEGG" id="rarg:115746862"/>
<dbReference type="InterPro" id="IPR032867">
    <property type="entry name" value="DYW_dom"/>
</dbReference>
<evidence type="ECO:0000313" key="6">
    <source>
        <dbReference type="RefSeq" id="XP_030538659.1"/>
    </source>
</evidence>
<dbReference type="InterPro" id="IPR046849">
    <property type="entry name" value="E2_motif"/>
</dbReference>
<dbReference type="FunFam" id="1.25.40.10:FF:000344">
    <property type="entry name" value="Pentatricopeptide repeat-containing protein"/>
    <property type="match status" value="1"/>
</dbReference>
<dbReference type="GeneID" id="115746862"/>
<dbReference type="PANTHER" id="PTHR47926:SF446">
    <property type="entry name" value="PENTACOTRIPEPTIDE-REPEAT REGION OF PRORP DOMAIN-CONTAINING PROTEIN"/>
    <property type="match status" value="1"/>
</dbReference>
<organism evidence="5 6">
    <name type="scientific">Rhodamnia argentea</name>
    <dbReference type="NCBI Taxonomy" id="178133"/>
    <lineage>
        <taxon>Eukaryota</taxon>
        <taxon>Viridiplantae</taxon>
        <taxon>Streptophyta</taxon>
        <taxon>Embryophyta</taxon>
        <taxon>Tracheophyta</taxon>
        <taxon>Spermatophyta</taxon>
        <taxon>Magnoliopsida</taxon>
        <taxon>eudicotyledons</taxon>
        <taxon>Gunneridae</taxon>
        <taxon>Pentapetalae</taxon>
        <taxon>rosids</taxon>
        <taxon>malvids</taxon>
        <taxon>Myrtales</taxon>
        <taxon>Myrtaceae</taxon>
        <taxon>Myrtoideae</taxon>
        <taxon>Myrteae</taxon>
        <taxon>Australasian group</taxon>
        <taxon>Rhodamnia</taxon>
    </lineage>
</organism>
<dbReference type="InterPro" id="IPR011990">
    <property type="entry name" value="TPR-like_helical_dom_sf"/>
</dbReference>
<gene>
    <name evidence="6" type="primary">LOC115746862</name>
</gene>
<dbReference type="PANTHER" id="PTHR47926">
    <property type="entry name" value="PENTATRICOPEPTIDE REPEAT-CONTAINING PROTEIN"/>
    <property type="match status" value="1"/>
</dbReference>
<reference evidence="6" key="1">
    <citation type="submission" date="2025-08" db="UniProtKB">
        <authorList>
            <consortium name="RefSeq"/>
        </authorList>
    </citation>
    <scope>IDENTIFICATION</scope>
    <source>
        <tissue evidence="6">Leaf</tissue>
    </source>
</reference>